<dbReference type="GO" id="GO:0000049">
    <property type="term" value="F:tRNA binding"/>
    <property type="evidence" value="ECO:0007669"/>
    <property type="project" value="UniProtKB-KW"/>
</dbReference>
<protein>
    <recommendedName>
        <fullName evidence="8 9">Large ribosomal subunit protein uL1</fullName>
    </recommendedName>
</protein>
<dbReference type="GO" id="GO:0015934">
    <property type="term" value="C:large ribosomal subunit"/>
    <property type="evidence" value="ECO:0007669"/>
    <property type="project" value="InterPro"/>
</dbReference>
<evidence type="ECO:0000256" key="2">
    <source>
        <dbReference type="ARBA" id="ARBA00022491"/>
    </source>
</evidence>
<dbReference type="PANTHER" id="PTHR36427:SF3">
    <property type="entry name" value="LARGE RIBOSOMAL SUBUNIT PROTEIN UL1M"/>
    <property type="match status" value="1"/>
</dbReference>
<dbReference type="InterPro" id="IPR005878">
    <property type="entry name" value="Ribosom_uL1_bac-type"/>
</dbReference>
<dbReference type="PROSITE" id="PS01199">
    <property type="entry name" value="RIBOSOMAL_L1"/>
    <property type="match status" value="1"/>
</dbReference>
<keyword evidence="3 9" id="KW-0699">rRNA-binding</keyword>
<reference evidence="12" key="1">
    <citation type="submission" date="2017-09" db="EMBL/GenBank/DDBJ databases">
        <title>Depth-based differentiation of microbial function through sediment-hosted aquifers and enrichment of novel symbionts in the deep terrestrial subsurface.</title>
        <authorList>
            <person name="Probst A.J."/>
            <person name="Ladd B."/>
            <person name="Jarett J.K."/>
            <person name="Geller-Mcgrath D.E."/>
            <person name="Sieber C.M.K."/>
            <person name="Emerson J.B."/>
            <person name="Anantharaman K."/>
            <person name="Thomas B.C."/>
            <person name="Malmstrom R."/>
            <person name="Stieglmeier M."/>
            <person name="Klingl A."/>
            <person name="Woyke T."/>
            <person name="Ryan C.M."/>
            <person name="Banfield J.F."/>
        </authorList>
    </citation>
    <scope>NUCLEOTIDE SEQUENCE [LARGE SCALE GENOMIC DNA]</scope>
</reference>
<dbReference type="Gene3D" id="3.40.50.790">
    <property type="match status" value="1"/>
</dbReference>
<comment type="function">
    <text evidence="9">Binds directly to 23S rRNA. The L1 stalk is quite mobile in the ribosome, and is involved in E site tRNA release.</text>
</comment>
<dbReference type="GO" id="GO:0019843">
    <property type="term" value="F:rRNA binding"/>
    <property type="evidence" value="ECO:0007669"/>
    <property type="project" value="UniProtKB-UniRule"/>
</dbReference>
<keyword evidence="7 9" id="KW-0687">Ribonucleoprotein</keyword>
<evidence type="ECO:0000313" key="12">
    <source>
        <dbReference type="Proteomes" id="UP000228711"/>
    </source>
</evidence>
<keyword evidence="6 9" id="KW-0689">Ribosomal protein</keyword>
<keyword evidence="9" id="KW-0820">tRNA-binding</keyword>
<comment type="function">
    <text evidence="9">Protein L1 is also a translational repressor protein, it controls the translation of the L11 operon by binding to its mRNA.</text>
</comment>
<evidence type="ECO:0000256" key="4">
    <source>
        <dbReference type="ARBA" id="ARBA00022845"/>
    </source>
</evidence>
<evidence type="ECO:0000256" key="1">
    <source>
        <dbReference type="ARBA" id="ARBA00010531"/>
    </source>
</evidence>
<dbReference type="NCBIfam" id="TIGR01169">
    <property type="entry name" value="rplA_bact"/>
    <property type="match status" value="1"/>
</dbReference>
<keyword evidence="2 9" id="KW-0678">Repressor</keyword>
<dbReference type="Pfam" id="PF00687">
    <property type="entry name" value="Ribosomal_L1"/>
    <property type="match status" value="1"/>
</dbReference>
<dbReference type="GO" id="GO:0006417">
    <property type="term" value="P:regulation of translation"/>
    <property type="evidence" value="ECO:0007669"/>
    <property type="project" value="UniProtKB-KW"/>
</dbReference>
<organism evidence="11 12">
    <name type="scientific">Candidatus Kerfeldbacteria bacterium CG08_land_8_20_14_0_20_42_7</name>
    <dbReference type="NCBI Taxonomy" id="2014245"/>
    <lineage>
        <taxon>Bacteria</taxon>
        <taxon>Candidatus Kerfeldiibacteriota</taxon>
    </lineage>
</organism>
<comment type="subunit">
    <text evidence="9">Part of the 50S ribosomal subunit.</text>
</comment>
<dbReference type="PIRSF" id="PIRSF002155">
    <property type="entry name" value="Ribosomal_L1"/>
    <property type="match status" value="1"/>
</dbReference>
<dbReference type="GO" id="GO:0006412">
    <property type="term" value="P:translation"/>
    <property type="evidence" value="ECO:0007669"/>
    <property type="project" value="UniProtKB-UniRule"/>
</dbReference>
<comment type="caution">
    <text evidence="11">The sequence shown here is derived from an EMBL/GenBank/DDBJ whole genome shotgun (WGS) entry which is preliminary data.</text>
</comment>
<evidence type="ECO:0000256" key="9">
    <source>
        <dbReference type="HAMAP-Rule" id="MF_01318"/>
    </source>
</evidence>
<dbReference type="InterPro" id="IPR016095">
    <property type="entry name" value="Ribosomal_uL1_3-a/b-sand"/>
</dbReference>
<accession>A0A2H0YRZ4</accession>
<dbReference type="Proteomes" id="UP000228711">
    <property type="component" value="Unassembled WGS sequence"/>
</dbReference>
<dbReference type="InterPro" id="IPR023673">
    <property type="entry name" value="Ribosomal_uL1_CS"/>
</dbReference>
<name>A0A2H0YRZ4_9BACT</name>
<dbReference type="AlphaFoldDB" id="A0A2H0YRZ4"/>
<dbReference type="PANTHER" id="PTHR36427">
    <property type="entry name" value="54S RIBOSOMAL PROTEIN L1, MITOCHONDRIAL"/>
    <property type="match status" value="1"/>
</dbReference>
<dbReference type="InterPro" id="IPR002143">
    <property type="entry name" value="Ribosomal_uL1"/>
</dbReference>
<dbReference type="HAMAP" id="MF_01318_B">
    <property type="entry name" value="Ribosomal_uL1_B"/>
    <property type="match status" value="1"/>
</dbReference>
<sequence>MSHISKRKKAADALVDRSKVYTLAEAIEITKKTATTKFDSGVELHVRLGIDPQKADQIVRGTIALPHGTGKQKKIVVFAEGKEAELAEKAGAARVGGKELIKEIAQTGKFPGDVAVATPDMMRFVSAIAKILGPKGLMPNPKNETVTKDVTKAVKELAAGKIPFRNDATSNIHLLVGRASFESSKLLENITIALDAIKRVKPSASKGAYLLSMYLSSSMGPSAPFIL</sequence>
<evidence type="ECO:0000313" key="11">
    <source>
        <dbReference type="EMBL" id="PIS41220.1"/>
    </source>
</evidence>
<dbReference type="EMBL" id="PEXV01000139">
    <property type="protein sequence ID" value="PIS41220.1"/>
    <property type="molecule type" value="Genomic_DNA"/>
</dbReference>
<evidence type="ECO:0000256" key="7">
    <source>
        <dbReference type="ARBA" id="ARBA00023274"/>
    </source>
</evidence>
<dbReference type="InterPro" id="IPR028364">
    <property type="entry name" value="Ribosomal_uL1/biogenesis"/>
</dbReference>
<evidence type="ECO:0000256" key="8">
    <source>
        <dbReference type="ARBA" id="ARBA00035241"/>
    </source>
</evidence>
<dbReference type="Gene3D" id="3.30.190.20">
    <property type="match status" value="1"/>
</dbReference>
<evidence type="ECO:0000256" key="10">
    <source>
        <dbReference type="RuleBase" id="RU000659"/>
    </source>
</evidence>
<proteinExistence type="inferred from homology"/>
<dbReference type="InterPro" id="IPR023674">
    <property type="entry name" value="Ribosomal_uL1-like"/>
</dbReference>
<keyword evidence="5 9" id="KW-0694">RNA-binding</keyword>
<dbReference type="FunFam" id="3.40.50.790:FF:000001">
    <property type="entry name" value="50S ribosomal protein L1"/>
    <property type="match status" value="1"/>
</dbReference>
<evidence type="ECO:0000256" key="5">
    <source>
        <dbReference type="ARBA" id="ARBA00022884"/>
    </source>
</evidence>
<evidence type="ECO:0000256" key="6">
    <source>
        <dbReference type="ARBA" id="ARBA00022980"/>
    </source>
</evidence>
<keyword evidence="4 9" id="KW-0810">Translation regulation</keyword>
<dbReference type="GO" id="GO:0003735">
    <property type="term" value="F:structural constituent of ribosome"/>
    <property type="evidence" value="ECO:0007669"/>
    <property type="project" value="InterPro"/>
</dbReference>
<dbReference type="CDD" id="cd00403">
    <property type="entry name" value="Ribosomal_L1"/>
    <property type="match status" value="1"/>
</dbReference>
<evidence type="ECO:0000256" key="3">
    <source>
        <dbReference type="ARBA" id="ARBA00022730"/>
    </source>
</evidence>
<gene>
    <name evidence="9" type="primary">rplA</name>
    <name evidence="11" type="ORF">COT25_04310</name>
</gene>
<dbReference type="SUPFAM" id="SSF56808">
    <property type="entry name" value="Ribosomal protein L1"/>
    <property type="match status" value="1"/>
</dbReference>
<comment type="similarity">
    <text evidence="1 9 10">Belongs to the universal ribosomal protein uL1 family.</text>
</comment>